<dbReference type="Proteomes" id="UP000196342">
    <property type="component" value="Unassembled WGS sequence"/>
</dbReference>
<evidence type="ECO:0000259" key="1">
    <source>
        <dbReference type="Pfam" id="PF01370"/>
    </source>
</evidence>
<dbReference type="SUPFAM" id="SSF51735">
    <property type="entry name" value="NAD(P)-binding Rossmann-fold domains"/>
    <property type="match status" value="1"/>
</dbReference>
<dbReference type="Gene3D" id="3.40.50.720">
    <property type="entry name" value="NAD(P)-binding Rossmann-like Domain"/>
    <property type="match status" value="1"/>
</dbReference>
<dbReference type="PANTHER" id="PTHR12126:SF11">
    <property type="entry name" value="NADH DEHYDROGENASE [UBIQUINONE] 1 ALPHA SUBCOMPLEX SUBUNIT 9, MITOCHONDRIAL"/>
    <property type="match status" value="1"/>
</dbReference>
<evidence type="ECO:0000313" key="3">
    <source>
        <dbReference type="Proteomes" id="UP000196342"/>
    </source>
</evidence>
<dbReference type="Pfam" id="PF01370">
    <property type="entry name" value="Epimerase"/>
    <property type="match status" value="1"/>
</dbReference>
<dbReference type="InterPro" id="IPR036291">
    <property type="entry name" value="NAD(P)-bd_dom_sf"/>
</dbReference>
<feature type="domain" description="NAD-dependent epimerase/dehydratase" evidence="1">
    <location>
        <begin position="3"/>
        <end position="138"/>
    </location>
</feature>
<reference evidence="2 3" key="1">
    <citation type="submission" date="2017-05" db="EMBL/GenBank/DDBJ databases">
        <title>Chromobacterium violaceum GHPS1 isolated from Hydrocarbon polluted soil in French Guiana display an awesome secondary metabolite arsenal and a battery of drug and heavy-metal-resistance and detoxification of xenobiotics proteins.</title>
        <authorList>
            <person name="Belbahri L."/>
        </authorList>
    </citation>
    <scope>NUCLEOTIDE SEQUENCE [LARGE SCALE GENOMIC DNA]</scope>
    <source>
        <strain evidence="2 3">GHPS1</strain>
    </source>
</reference>
<dbReference type="GO" id="GO:0044877">
    <property type="term" value="F:protein-containing complex binding"/>
    <property type="evidence" value="ECO:0007669"/>
    <property type="project" value="TreeGrafter"/>
</dbReference>
<dbReference type="InterPro" id="IPR051207">
    <property type="entry name" value="ComplexI_NDUFA9_subunit"/>
</dbReference>
<organism evidence="2 3">
    <name type="scientific">Chromobacterium violaceum</name>
    <dbReference type="NCBI Taxonomy" id="536"/>
    <lineage>
        <taxon>Bacteria</taxon>
        <taxon>Pseudomonadati</taxon>
        <taxon>Pseudomonadota</taxon>
        <taxon>Betaproteobacteria</taxon>
        <taxon>Neisseriales</taxon>
        <taxon>Chromobacteriaceae</taxon>
        <taxon>Chromobacterium</taxon>
    </lineage>
</organism>
<dbReference type="EMBL" id="NHOO01000011">
    <property type="protein sequence ID" value="OVE47417.1"/>
    <property type="molecule type" value="Genomic_DNA"/>
</dbReference>
<name>A0A202B769_CHRVL</name>
<sequence length="277" mass="28924">MKILLLGGNGFIGRRLAARLIKAGHELSAPSRAELDLARPNQDWAAWVDGVDAVANLAGAFRQGRAGGFEAIHHAGPLRLAALARAHGVRRWVQLSALGAAAHAGAPFLSSKGRGDAALLDCGMEAVVARPSLIYGADGASSRLLLRLARLPFWLLPEGGGQRIQPVAAADVAEGLQRLIEGDARGVIDFVGAAEASLADYLRQLRRLQGVGGAAWLCPVPAWLAAGLAAACGCWPGSLLNRDSLRMLRQGSTADPAAFAALLGRQPLSFRQFGEVA</sequence>
<keyword evidence="3" id="KW-1185">Reference proteome</keyword>
<comment type="caution">
    <text evidence="2">The sequence shown here is derived from an EMBL/GenBank/DDBJ whole genome shotgun (WGS) entry which is preliminary data.</text>
</comment>
<dbReference type="CDD" id="cd05271">
    <property type="entry name" value="NDUFA9_like_SDR_a"/>
    <property type="match status" value="1"/>
</dbReference>
<dbReference type="RefSeq" id="WP_087698160.1">
    <property type="nucleotide sequence ID" value="NZ_JABXOB010000007.1"/>
</dbReference>
<dbReference type="AlphaFoldDB" id="A0A202B769"/>
<gene>
    <name evidence="2" type="ORF">CBW21_14105</name>
</gene>
<dbReference type="PANTHER" id="PTHR12126">
    <property type="entry name" value="NADH-UBIQUINONE OXIDOREDUCTASE 39 KDA SUBUNIT-RELATED"/>
    <property type="match status" value="1"/>
</dbReference>
<protein>
    <recommendedName>
        <fullName evidence="1">NAD-dependent epimerase/dehydratase domain-containing protein</fullName>
    </recommendedName>
</protein>
<accession>A0A202B769</accession>
<proteinExistence type="predicted"/>
<dbReference type="InterPro" id="IPR001509">
    <property type="entry name" value="Epimerase_deHydtase"/>
</dbReference>
<evidence type="ECO:0000313" key="2">
    <source>
        <dbReference type="EMBL" id="OVE47417.1"/>
    </source>
</evidence>